<feature type="transmembrane region" description="Helical" evidence="9">
    <location>
        <begin position="416"/>
        <end position="435"/>
    </location>
</feature>
<dbReference type="Proteomes" id="UP001321700">
    <property type="component" value="Unassembled WGS sequence"/>
</dbReference>
<feature type="transmembrane region" description="Helical" evidence="9">
    <location>
        <begin position="456"/>
        <end position="477"/>
    </location>
</feature>
<organism evidence="10 11">
    <name type="scientific">Rhodoferax potami</name>
    <dbReference type="NCBI Taxonomy" id="3068338"/>
    <lineage>
        <taxon>Bacteria</taxon>
        <taxon>Pseudomonadati</taxon>
        <taxon>Pseudomonadota</taxon>
        <taxon>Betaproteobacteria</taxon>
        <taxon>Burkholderiales</taxon>
        <taxon>Comamonadaceae</taxon>
        <taxon>Rhodoferax</taxon>
    </lineage>
</organism>
<dbReference type="PANTHER" id="PTHR30607:SF2">
    <property type="entry name" value="POTASSIUM-TRANSPORTING ATPASE POTASSIUM-BINDING SUBUNIT"/>
    <property type="match status" value="1"/>
</dbReference>
<comment type="subunit">
    <text evidence="9">The system is composed of three essential subunits: KdpA, KdpB and KdpC.</text>
</comment>
<proteinExistence type="inferred from homology"/>
<accession>A0ABU3KIS5</accession>
<keyword evidence="3 9" id="KW-0633">Potassium transport</keyword>
<comment type="subcellular location">
    <subcellularLocation>
        <location evidence="9">Cell membrane</location>
        <topology evidence="9">Multi-pass membrane protein</topology>
    </subcellularLocation>
</comment>
<dbReference type="NCBIfam" id="TIGR00680">
    <property type="entry name" value="kdpA"/>
    <property type="match status" value="1"/>
</dbReference>
<feature type="transmembrane region" description="Helical" evidence="9">
    <location>
        <begin position="6"/>
        <end position="28"/>
    </location>
</feature>
<keyword evidence="1 9" id="KW-0813">Transport</keyword>
<evidence type="ECO:0000256" key="5">
    <source>
        <dbReference type="ARBA" id="ARBA00022958"/>
    </source>
</evidence>
<comment type="function">
    <text evidence="9">Part of the high-affinity ATP-driven potassium transport (or Kdp) system, which catalyzes the hydrolysis of ATP coupled with the electrogenic transport of potassium into the cytoplasm. This subunit binds the extracellular potassium ions and delivers the ions to the membrane domain of KdpB through an intramembrane tunnel.</text>
</comment>
<feature type="transmembrane region" description="Helical" evidence="9">
    <location>
        <begin position="517"/>
        <end position="541"/>
    </location>
</feature>
<sequence length="598" mass="62973">MSSSALGLLALFLITLLIASWSLGIWLARLSSGRLPHWVLRLEAPLFQLAGTSPDQSMPWKQYTVALLAFNALGLVAVFLLQRWQVVLPLNPASMAEVSLDSAFNTAVSFVTNTNWQGYAGESTMGYLTQMLGLAVQNFLSAATGIAVVFALFRGFAAKSTAVIGNFWVDITRITAWLLLPLSLVFAIFLVGQGVIQNFDAYQDVTTLEPTQFQQPKLGTDGQPVLDDKGAPVMEATSTQTQTLPMGPVASQEAIKMLGTNGGGFFNANSAHPYENPTALSNFLQMLAIFLIPAALCFAFGREVGDQRQGWAVLAAMTVMFVIAVMAIMPAEQIGNPQIAALGVDQAASSLQSGGNMEGKETRFGITASSLFAVITTAASCGAVNSMHDSFTPLGGMVPMVMMQLGEVVFGGVGTGLYGMLIFAILAVFIAGLMIGRTPEYLGKKIESHEMKLTSIAILVTPILVLAGTAIAVMAGAGKAGIANPGAHGFSEILYALTSAANNNGSAFAGLSANTPFYNYLLAIAMWCGRFGVIVPVLAIAGALAAKKRLPATVGTFPTHGPLFVVLLIGTVLLVGLLNYVPSLALGPVVEHLMLWPK</sequence>
<gene>
    <name evidence="9 10" type="primary">kdpA</name>
    <name evidence="10" type="ORF">RAE19_02775</name>
</gene>
<keyword evidence="2 9" id="KW-1003">Cell membrane</keyword>
<feature type="transmembrane region" description="Helical" evidence="9">
    <location>
        <begin position="174"/>
        <end position="196"/>
    </location>
</feature>
<evidence type="ECO:0000256" key="3">
    <source>
        <dbReference type="ARBA" id="ARBA00022538"/>
    </source>
</evidence>
<evidence type="ECO:0000256" key="1">
    <source>
        <dbReference type="ARBA" id="ARBA00022448"/>
    </source>
</evidence>
<dbReference type="HAMAP" id="MF_00275">
    <property type="entry name" value="KdpA"/>
    <property type="match status" value="1"/>
</dbReference>
<keyword evidence="5 9" id="KW-0630">Potassium</keyword>
<evidence type="ECO:0000256" key="7">
    <source>
        <dbReference type="ARBA" id="ARBA00023065"/>
    </source>
</evidence>
<feature type="transmembrane region" description="Helical" evidence="9">
    <location>
        <begin position="310"/>
        <end position="329"/>
    </location>
</feature>
<dbReference type="EMBL" id="JAVBIK010000001">
    <property type="protein sequence ID" value="MDT7517674.1"/>
    <property type="molecule type" value="Genomic_DNA"/>
</dbReference>
<feature type="transmembrane region" description="Helical" evidence="9">
    <location>
        <begin position="63"/>
        <end position="81"/>
    </location>
</feature>
<name>A0ABU3KIS5_9BURK</name>
<feature type="transmembrane region" description="Helical" evidence="9">
    <location>
        <begin position="283"/>
        <end position="301"/>
    </location>
</feature>
<protein>
    <recommendedName>
        <fullName evidence="9">Potassium-transporting ATPase potassium-binding subunit</fullName>
    </recommendedName>
    <alternativeName>
        <fullName evidence="9">ATP phosphohydrolase [potassium-transporting] A chain</fullName>
    </alternativeName>
    <alternativeName>
        <fullName evidence="9">Potassium-binding and translocating subunit A</fullName>
    </alternativeName>
    <alternativeName>
        <fullName evidence="9">Potassium-translocating ATPase A chain</fullName>
    </alternativeName>
</protein>
<evidence type="ECO:0000313" key="10">
    <source>
        <dbReference type="EMBL" id="MDT7517674.1"/>
    </source>
</evidence>
<evidence type="ECO:0000256" key="9">
    <source>
        <dbReference type="HAMAP-Rule" id="MF_00275"/>
    </source>
</evidence>
<feature type="transmembrane region" description="Helical" evidence="9">
    <location>
        <begin position="562"/>
        <end position="581"/>
    </location>
</feature>
<keyword evidence="6 9" id="KW-1133">Transmembrane helix</keyword>
<dbReference type="Pfam" id="PF03814">
    <property type="entry name" value="KdpA"/>
    <property type="match status" value="1"/>
</dbReference>
<comment type="caution">
    <text evidence="10">The sequence shown here is derived from an EMBL/GenBank/DDBJ whole genome shotgun (WGS) entry which is preliminary data.</text>
</comment>
<feature type="transmembrane region" description="Helical" evidence="9">
    <location>
        <begin position="131"/>
        <end position="153"/>
    </location>
</feature>
<evidence type="ECO:0000313" key="11">
    <source>
        <dbReference type="Proteomes" id="UP001321700"/>
    </source>
</evidence>
<comment type="similarity">
    <text evidence="9">Belongs to the KdpA family.</text>
</comment>
<dbReference type="InterPro" id="IPR004623">
    <property type="entry name" value="KdpA"/>
</dbReference>
<keyword evidence="7 9" id="KW-0406">Ion transport</keyword>
<keyword evidence="4 9" id="KW-0812">Transmembrane</keyword>
<keyword evidence="8 9" id="KW-0472">Membrane</keyword>
<evidence type="ECO:0000256" key="2">
    <source>
        <dbReference type="ARBA" id="ARBA00022475"/>
    </source>
</evidence>
<dbReference type="PIRSF" id="PIRSF001294">
    <property type="entry name" value="K_ATPaseA"/>
    <property type="match status" value="1"/>
</dbReference>
<dbReference type="RefSeq" id="WP_313873484.1">
    <property type="nucleotide sequence ID" value="NZ_JAVBIK010000001.1"/>
</dbReference>
<evidence type="ECO:0000256" key="4">
    <source>
        <dbReference type="ARBA" id="ARBA00022692"/>
    </source>
</evidence>
<reference evidence="10 11" key="1">
    <citation type="submission" date="2023-08" db="EMBL/GenBank/DDBJ databases">
        <title>Rhodoferax potami sp. nov. and Rhodoferax mekongensis sp. nov., isolated from the Mekong River in Thailand.</title>
        <authorList>
            <person name="Kitikhun S."/>
            <person name="Charoenyingcharoen P."/>
            <person name="Siriarchawattana P."/>
            <person name="Likhitrattanapisal S."/>
            <person name="Nilsakha T."/>
            <person name="Chanpet A."/>
            <person name="Rattanawaree P."/>
            <person name="Ingsriswang S."/>
        </authorList>
    </citation>
    <scope>NUCLEOTIDE SEQUENCE [LARGE SCALE GENOMIC DNA]</scope>
    <source>
        <strain evidence="10 11">TBRC 17660</strain>
    </source>
</reference>
<dbReference type="PANTHER" id="PTHR30607">
    <property type="entry name" value="POTASSIUM-TRANSPORTING ATPASE A CHAIN"/>
    <property type="match status" value="1"/>
</dbReference>
<evidence type="ECO:0000256" key="6">
    <source>
        <dbReference type="ARBA" id="ARBA00022989"/>
    </source>
</evidence>
<evidence type="ECO:0000256" key="8">
    <source>
        <dbReference type="ARBA" id="ARBA00023136"/>
    </source>
</evidence>
<keyword evidence="11" id="KW-1185">Reference proteome</keyword>